<reference evidence="2" key="1">
    <citation type="submission" date="2020-10" db="EMBL/GenBank/DDBJ databases">
        <title>Mucilaginibacter mali sp. nov., isolated from rhizosphere soil of apple orchard.</title>
        <authorList>
            <person name="Lee J.-S."/>
            <person name="Kim H.S."/>
            <person name="Kim J.-S."/>
        </authorList>
    </citation>
    <scope>NUCLEOTIDE SEQUENCE</scope>
    <source>
        <strain evidence="2">KCTC 22746</strain>
    </source>
</reference>
<dbReference type="Pfam" id="PF08818">
    <property type="entry name" value="DUF1801"/>
    <property type="match status" value="1"/>
</dbReference>
<proteinExistence type="predicted"/>
<evidence type="ECO:0000313" key="3">
    <source>
        <dbReference type="Proteomes" id="UP000622475"/>
    </source>
</evidence>
<dbReference type="SUPFAM" id="SSF159888">
    <property type="entry name" value="YdhG-like"/>
    <property type="match status" value="1"/>
</dbReference>
<dbReference type="AlphaFoldDB" id="A0A929PX67"/>
<dbReference type="InterPro" id="IPR014922">
    <property type="entry name" value="YdhG-like"/>
</dbReference>
<keyword evidence="3" id="KW-1185">Reference proteome</keyword>
<protein>
    <submittedName>
        <fullName evidence="2">YdeI/OmpD-associated family protein</fullName>
    </submittedName>
</protein>
<comment type="caution">
    <text evidence="2">The sequence shown here is derived from an EMBL/GenBank/DDBJ whole genome shotgun (WGS) entry which is preliminary data.</text>
</comment>
<name>A0A929PX67_9SPHI</name>
<gene>
    <name evidence="2" type="ORF">IRJ16_13255</name>
</gene>
<dbReference type="Proteomes" id="UP000622475">
    <property type="component" value="Unassembled WGS sequence"/>
</dbReference>
<accession>A0A929PX67</accession>
<dbReference type="Gene3D" id="3.90.1150.200">
    <property type="match status" value="1"/>
</dbReference>
<organism evidence="2 3">
    <name type="scientific">Mucilaginibacter myungsuensis</name>
    <dbReference type="NCBI Taxonomy" id="649104"/>
    <lineage>
        <taxon>Bacteria</taxon>
        <taxon>Pseudomonadati</taxon>
        <taxon>Bacteroidota</taxon>
        <taxon>Sphingobacteriia</taxon>
        <taxon>Sphingobacteriales</taxon>
        <taxon>Sphingobacteriaceae</taxon>
        <taxon>Mucilaginibacter</taxon>
    </lineage>
</organism>
<evidence type="ECO:0000259" key="1">
    <source>
        <dbReference type="Pfam" id="PF08818"/>
    </source>
</evidence>
<dbReference type="Pfam" id="PF13376">
    <property type="entry name" value="OmdA"/>
    <property type="match status" value="1"/>
</dbReference>
<sequence>MDKFEPRVDEYIAKSAEFAQPILEHVRELIHQADPGIVEVIKWGCPHFDAYGGPVAGMAAFKQHIGLNFWKTKLMDDPNGLFREEEGYGGLGKITSLEDLPADDILIRYFRNAIELNKAGKRVSTKKTWPTEELAVPDDLIEAFKDNVEAMQNFQKFSPSAKKDYLVWLAEAKTESTRLKRLETMLEWVSEGKKRHWKYEK</sequence>
<dbReference type="EMBL" id="JADFFL010000004">
    <property type="protein sequence ID" value="MBE9662856.1"/>
    <property type="molecule type" value="Genomic_DNA"/>
</dbReference>
<feature type="domain" description="YdhG-like" evidence="1">
    <location>
        <begin position="20"/>
        <end position="114"/>
    </location>
</feature>
<evidence type="ECO:0000313" key="2">
    <source>
        <dbReference type="EMBL" id="MBE9662856.1"/>
    </source>
</evidence>